<dbReference type="AlphaFoldDB" id="A0A956SCF3"/>
<feature type="compositionally biased region" description="Low complexity" evidence="4">
    <location>
        <begin position="133"/>
        <end position="177"/>
    </location>
</feature>
<name>A0A956SCF3_UNCEI</name>
<dbReference type="GO" id="GO:0000917">
    <property type="term" value="P:division septum assembly"/>
    <property type="evidence" value="ECO:0007669"/>
    <property type="project" value="UniProtKB-KW"/>
</dbReference>
<evidence type="ECO:0000313" key="6">
    <source>
        <dbReference type="Proteomes" id="UP000739538"/>
    </source>
</evidence>
<evidence type="ECO:0000256" key="1">
    <source>
        <dbReference type="ARBA" id="ARBA00022618"/>
    </source>
</evidence>
<protein>
    <submittedName>
        <fullName evidence="5">Septation protein SpoVG family protein</fullName>
    </submittedName>
</protein>
<feature type="compositionally biased region" description="Polar residues" evidence="4">
    <location>
        <begin position="178"/>
        <end position="188"/>
    </location>
</feature>
<proteinExistence type="predicted"/>
<dbReference type="PANTHER" id="PTHR38429">
    <property type="entry name" value="SEPTATION PROTEIN SPOVG-RELATED"/>
    <property type="match status" value="1"/>
</dbReference>
<dbReference type="Gene3D" id="3.30.1120.40">
    <property type="entry name" value="Stage V sporulation protein G"/>
    <property type="match status" value="1"/>
</dbReference>
<dbReference type="Proteomes" id="UP000739538">
    <property type="component" value="Unassembled WGS sequence"/>
</dbReference>
<evidence type="ECO:0000256" key="3">
    <source>
        <dbReference type="ARBA" id="ARBA00023306"/>
    </source>
</evidence>
<comment type="caution">
    <text evidence="5">The sequence shown here is derived from an EMBL/GenBank/DDBJ whole genome shotgun (WGS) entry which is preliminary data.</text>
</comment>
<evidence type="ECO:0000313" key="5">
    <source>
        <dbReference type="EMBL" id="MCA9754354.1"/>
    </source>
</evidence>
<organism evidence="5 6">
    <name type="scientific">Eiseniibacteriota bacterium</name>
    <dbReference type="NCBI Taxonomy" id="2212470"/>
    <lineage>
        <taxon>Bacteria</taxon>
        <taxon>Candidatus Eiseniibacteriota</taxon>
    </lineage>
</organism>
<reference evidence="5" key="2">
    <citation type="journal article" date="2021" name="Microbiome">
        <title>Successional dynamics and alternative stable states in a saline activated sludge microbial community over 9 years.</title>
        <authorList>
            <person name="Wang Y."/>
            <person name="Ye J."/>
            <person name="Ju F."/>
            <person name="Liu L."/>
            <person name="Boyd J.A."/>
            <person name="Deng Y."/>
            <person name="Parks D.H."/>
            <person name="Jiang X."/>
            <person name="Yin X."/>
            <person name="Woodcroft B.J."/>
            <person name="Tyson G.W."/>
            <person name="Hugenholtz P."/>
            <person name="Polz M.F."/>
            <person name="Zhang T."/>
        </authorList>
    </citation>
    <scope>NUCLEOTIDE SEQUENCE</scope>
    <source>
        <strain evidence="5">HKST-UBA02</strain>
    </source>
</reference>
<evidence type="ECO:0000256" key="2">
    <source>
        <dbReference type="ARBA" id="ARBA00023210"/>
    </source>
</evidence>
<dbReference type="GO" id="GO:0030435">
    <property type="term" value="P:sporulation resulting in formation of a cellular spore"/>
    <property type="evidence" value="ECO:0007669"/>
    <property type="project" value="InterPro"/>
</dbReference>
<keyword evidence="3" id="KW-0131">Cell cycle</keyword>
<evidence type="ECO:0000256" key="4">
    <source>
        <dbReference type="SAM" id="MobiDB-lite"/>
    </source>
</evidence>
<reference evidence="5" key="1">
    <citation type="submission" date="2020-04" db="EMBL/GenBank/DDBJ databases">
        <authorList>
            <person name="Zhang T."/>
        </authorList>
    </citation>
    <scope>NUCLEOTIDE SEQUENCE</scope>
    <source>
        <strain evidence="5">HKST-UBA02</strain>
    </source>
</reference>
<keyword evidence="2" id="KW-0717">Septation</keyword>
<dbReference type="PANTHER" id="PTHR38429:SF1">
    <property type="entry name" value="SEPTATION PROTEIN SPOVG-RELATED"/>
    <property type="match status" value="1"/>
</dbReference>
<sequence>MKVRKKFPQGPMVTEVGLLLTRRPPLLAYVDVTLWDTMVVHDLRILERQDGTRVLLMPRLQSTDGQWVTMAHPIREDARSEIETLVLRLYDEAARARDAARAREAARVRQLARATGHAPGRAAEDAPAPPGARPVAATDRSATPVARAATPVPHAAAPVARAPEAAEAAAESAQHSANPNSLETPALS</sequence>
<dbReference type="InterPro" id="IPR007170">
    <property type="entry name" value="SpoVG"/>
</dbReference>
<dbReference type="SUPFAM" id="SSF160537">
    <property type="entry name" value="SpoVG-like"/>
    <property type="match status" value="1"/>
</dbReference>
<dbReference type="InterPro" id="IPR036751">
    <property type="entry name" value="SpoVG_sf"/>
</dbReference>
<dbReference type="Pfam" id="PF04026">
    <property type="entry name" value="SpoVG"/>
    <property type="match status" value="1"/>
</dbReference>
<gene>
    <name evidence="5" type="ORF">KDA27_01020</name>
</gene>
<feature type="region of interest" description="Disordered" evidence="4">
    <location>
        <begin position="108"/>
        <end position="188"/>
    </location>
</feature>
<keyword evidence="1" id="KW-0132">Cell division</keyword>
<accession>A0A956SCF3</accession>
<dbReference type="EMBL" id="JAGQHS010000002">
    <property type="protein sequence ID" value="MCA9754354.1"/>
    <property type="molecule type" value="Genomic_DNA"/>
</dbReference>